<evidence type="ECO:0000313" key="8">
    <source>
        <dbReference type="EMBL" id="OGG66360.1"/>
    </source>
</evidence>
<dbReference type="CDD" id="cd00761">
    <property type="entry name" value="Glyco_tranf_GTA_type"/>
    <property type="match status" value="1"/>
</dbReference>
<dbReference type="AlphaFoldDB" id="A0A1F6DYJ1"/>
<dbReference type="GO" id="GO:0005886">
    <property type="term" value="C:plasma membrane"/>
    <property type="evidence" value="ECO:0007669"/>
    <property type="project" value="UniProtKB-SubCell"/>
</dbReference>
<comment type="caution">
    <text evidence="8">The sequence shown here is derived from an EMBL/GenBank/DDBJ whole genome shotgun (WGS) entry which is preliminary data.</text>
</comment>
<organism evidence="8 9">
    <name type="scientific">Candidatus Kaiserbacteria bacterium RIFCSPHIGHO2_02_FULL_55_20</name>
    <dbReference type="NCBI Taxonomy" id="1798497"/>
    <lineage>
        <taxon>Bacteria</taxon>
        <taxon>Candidatus Kaiseribacteriota</taxon>
    </lineage>
</organism>
<feature type="domain" description="Glycosyltransferase 2-like" evidence="7">
    <location>
        <begin position="5"/>
        <end position="160"/>
    </location>
</feature>
<dbReference type="InterPro" id="IPR001173">
    <property type="entry name" value="Glyco_trans_2-like"/>
</dbReference>
<dbReference type="Pfam" id="PF00535">
    <property type="entry name" value="Glycos_transf_2"/>
    <property type="match status" value="1"/>
</dbReference>
<evidence type="ECO:0000256" key="5">
    <source>
        <dbReference type="ARBA" id="ARBA00023136"/>
    </source>
</evidence>
<dbReference type="GO" id="GO:0016757">
    <property type="term" value="F:glycosyltransferase activity"/>
    <property type="evidence" value="ECO:0007669"/>
    <property type="project" value="UniProtKB-KW"/>
</dbReference>
<keyword evidence="6" id="KW-1133">Transmembrane helix</keyword>
<keyword evidence="2" id="KW-1003">Cell membrane</keyword>
<feature type="transmembrane region" description="Helical" evidence="6">
    <location>
        <begin position="129"/>
        <end position="152"/>
    </location>
</feature>
<name>A0A1F6DYJ1_9BACT</name>
<comment type="subcellular location">
    <subcellularLocation>
        <location evidence="1">Cell membrane</location>
    </subcellularLocation>
</comment>
<dbReference type="SUPFAM" id="SSF53448">
    <property type="entry name" value="Nucleotide-diphospho-sugar transferases"/>
    <property type="match status" value="1"/>
</dbReference>
<dbReference type="STRING" id="1798497.A3D71_02335"/>
<keyword evidence="4" id="KW-0808">Transferase</keyword>
<evidence type="ECO:0000256" key="1">
    <source>
        <dbReference type="ARBA" id="ARBA00004236"/>
    </source>
</evidence>
<proteinExistence type="predicted"/>
<evidence type="ECO:0000256" key="4">
    <source>
        <dbReference type="ARBA" id="ARBA00022679"/>
    </source>
</evidence>
<accession>A0A1F6DYJ1</accession>
<evidence type="ECO:0000256" key="6">
    <source>
        <dbReference type="SAM" id="Phobius"/>
    </source>
</evidence>
<keyword evidence="6" id="KW-0812">Transmembrane</keyword>
<dbReference type="EMBL" id="MFLK01000010">
    <property type="protein sequence ID" value="OGG66360.1"/>
    <property type="molecule type" value="Genomic_DNA"/>
</dbReference>
<evidence type="ECO:0000256" key="2">
    <source>
        <dbReference type="ARBA" id="ARBA00022475"/>
    </source>
</evidence>
<sequence length="235" mass="27163">MDITLIICAHNEESVIGETIDAARKYSRGKFREIIVVDNASVDRTAEVAREHGARVVFEPEKGLPSARQCGFENSAGEYLAYIDADTLITPKWIDIVEKTFAERPDIVSLSGPRRYFGAVWYRVWLLNAMWYVSPLGYYVVGYMILGGNFVVKRSALEKIGGFDRTIKFYGEDTDLARRLSKVGKTLFKMNFYAYASARRFEKEGIWKVNVVYVFNYLWPVLFHRPYTKEYQDVR</sequence>
<gene>
    <name evidence="8" type="ORF">A3D71_02335</name>
</gene>
<protein>
    <recommendedName>
        <fullName evidence="7">Glycosyltransferase 2-like domain-containing protein</fullName>
    </recommendedName>
</protein>
<evidence type="ECO:0000313" key="9">
    <source>
        <dbReference type="Proteomes" id="UP000177652"/>
    </source>
</evidence>
<keyword evidence="5 6" id="KW-0472">Membrane</keyword>
<dbReference type="Proteomes" id="UP000177652">
    <property type="component" value="Unassembled WGS sequence"/>
</dbReference>
<dbReference type="PANTHER" id="PTHR43646">
    <property type="entry name" value="GLYCOSYLTRANSFERASE"/>
    <property type="match status" value="1"/>
</dbReference>
<reference evidence="8 9" key="1">
    <citation type="journal article" date="2016" name="Nat. Commun.">
        <title>Thousands of microbial genomes shed light on interconnected biogeochemical processes in an aquifer system.</title>
        <authorList>
            <person name="Anantharaman K."/>
            <person name="Brown C.T."/>
            <person name="Hug L.A."/>
            <person name="Sharon I."/>
            <person name="Castelle C.J."/>
            <person name="Probst A.J."/>
            <person name="Thomas B.C."/>
            <person name="Singh A."/>
            <person name="Wilkins M.J."/>
            <person name="Karaoz U."/>
            <person name="Brodie E.L."/>
            <person name="Williams K.H."/>
            <person name="Hubbard S.S."/>
            <person name="Banfield J.F."/>
        </authorList>
    </citation>
    <scope>NUCLEOTIDE SEQUENCE [LARGE SCALE GENOMIC DNA]</scope>
</reference>
<dbReference type="Gene3D" id="3.90.550.10">
    <property type="entry name" value="Spore Coat Polysaccharide Biosynthesis Protein SpsA, Chain A"/>
    <property type="match status" value="1"/>
</dbReference>
<keyword evidence="3" id="KW-0328">Glycosyltransferase</keyword>
<dbReference type="PANTHER" id="PTHR43646:SF2">
    <property type="entry name" value="GLYCOSYLTRANSFERASE 2-LIKE DOMAIN-CONTAINING PROTEIN"/>
    <property type="match status" value="1"/>
</dbReference>
<evidence type="ECO:0000259" key="7">
    <source>
        <dbReference type="Pfam" id="PF00535"/>
    </source>
</evidence>
<evidence type="ECO:0000256" key="3">
    <source>
        <dbReference type="ARBA" id="ARBA00022676"/>
    </source>
</evidence>
<dbReference type="InterPro" id="IPR029044">
    <property type="entry name" value="Nucleotide-diphossugar_trans"/>
</dbReference>